<dbReference type="InterPro" id="IPR036412">
    <property type="entry name" value="HAD-like_sf"/>
</dbReference>
<keyword evidence="7" id="KW-0997">Cell inner membrane</keyword>
<dbReference type="InterPro" id="IPR006415">
    <property type="entry name" value="P-type_ATPase_IIIB"/>
</dbReference>
<dbReference type="AlphaFoldDB" id="A0A1S1U6U0"/>
<feature type="transmembrane region" description="Helical" evidence="18">
    <location>
        <begin position="293"/>
        <end position="318"/>
    </location>
</feature>
<dbReference type="InterPro" id="IPR023298">
    <property type="entry name" value="ATPase_P-typ_TM_dom_sf"/>
</dbReference>
<dbReference type="PANTHER" id="PTHR42861">
    <property type="entry name" value="CALCIUM-TRANSPORTING ATPASE"/>
    <property type="match status" value="1"/>
</dbReference>
<dbReference type="GO" id="GO:0015444">
    <property type="term" value="F:P-type magnesium transporter activity"/>
    <property type="evidence" value="ECO:0007669"/>
    <property type="project" value="UniProtKB-EC"/>
</dbReference>
<evidence type="ECO:0000256" key="9">
    <source>
        <dbReference type="ARBA" id="ARBA00022692"/>
    </source>
</evidence>
<comment type="similarity">
    <text evidence="3">Belongs to the cation transport ATPase (P-type) (TC 3.A.3) family. Type IIIB subfamily.</text>
</comment>
<dbReference type="Pfam" id="PF00122">
    <property type="entry name" value="E1-E2_ATPase"/>
    <property type="match status" value="1"/>
</dbReference>
<keyword evidence="11" id="KW-0067">ATP-binding</keyword>
<feature type="transmembrane region" description="Helical" evidence="18">
    <location>
        <begin position="841"/>
        <end position="861"/>
    </location>
</feature>
<evidence type="ECO:0000313" key="21">
    <source>
        <dbReference type="Proteomes" id="UP000179840"/>
    </source>
</evidence>
<keyword evidence="6" id="KW-1003">Cell membrane</keyword>
<comment type="function">
    <text evidence="1">Mediates magnesium influx to the cytosol.</text>
</comment>
<evidence type="ECO:0000256" key="17">
    <source>
        <dbReference type="ARBA" id="ARBA00047295"/>
    </source>
</evidence>
<evidence type="ECO:0000256" key="11">
    <source>
        <dbReference type="ARBA" id="ARBA00022840"/>
    </source>
</evidence>
<gene>
    <name evidence="20" type="ORF">AKG95_15175</name>
</gene>
<dbReference type="InterPro" id="IPR006068">
    <property type="entry name" value="ATPase_P-typ_cation-transptr_C"/>
</dbReference>
<dbReference type="PRINTS" id="PR01836">
    <property type="entry name" value="MGATPASE"/>
</dbReference>
<dbReference type="Gene3D" id="2.70.150.10">
    <property type="entry name" value="Calcium-transporting ATPase, cytoplasmic transduction domain A"/>
    <property type="match status" value="1"/>
</dbReference>
<evidence type="ECO:0000256" key="13">
    <source>
        <dbReference type="ARBA" id="ARBA00022967"/>
    </source>
</evidence>
<evidence type="ECO:0000256" key="7">
    <source>
        <dbReference type="ARBA" id="ARBA00022519"/>
    </source>
</evidence>
<dbReference type="InterPro" id="IPR004014">
    <property type="entry name" value="ATPase_P-typ_cation-transptr_N"/>
</dbReference>
<dbReference type="SMART" id="SM00831">
    <property type="entry name" value="Cation_ATPase_N"/>
    <property type="match status" value="1"/>
</dbReference>
<evidence type="ECO:0000256" key="16">
    <source>
        <dbReference type="ARBA" id="ARBA00029806"/>
    </source>
</evidence>
<evidence type="ECO:0000313" key="20">
    <source>
        <dbReference type="EMBL" id="OHV96155.1"/>
    </source>
</evidence>
<dbReference type="Pfam" id="PF00689">
    <property type="entry name" value="Cation_ATPase_C"/>
    <property type="match status" value="1"/>
</dbReference>
<dbReference type="SFLD" id="SFLDG00002">
    <property type="entry name" value="C1.7:_P-type_atpase_like"/>
    <property type="match status" value="1"/>
</dbReference>
<dbReference type="EMBL" id="LFKP01000008">
    <property type="protein sequence ID" value="OHV96155.1"/>
    <property type="molecule type" value="Genomic_DNA"/>
</dbReference>
<organism evidence="20 21">
    <name type="scientific">Janthinobacterium lividum</name>
    <dbReference type="NCBI Taxonomy" id="29581"/>
    <lineage>
        <taxon>Bacteria</taxon>
        <taxon>Pseudomonadati</taxon>
        <taxon>Pseudomonadota</taxon>
        <taxon>Betaproteobacteria</taxon>
        <taxon>Burkholderiales</taxon>
        <taxon>Oxalobacteraceae</taxon>
        <taxon>Janthinobacterium</taxon>
    </lineage>
</organism>
<dbReference type="Gene3D" id="1.20.1110.10">
    <property type="entry name" value="Calcium-transporting ATPase, transmembrane domain"/>
    <property type="match status" value="1"/>
</dbReference>
<feature type="transmembrane region" description="Helical" evidence="18">
    <location>
        <begin position="807"/>
        <end position="829"/>
    </location>
</feature>
<dbReference type="SUPFAM" id="SSF81653">
    <property type="entry name" value="Calcium ATPase, transduction domain A"/>
    <property type="match status" value="1"/>
</dbReference>
<dbReference type="Gene3D" id="3.40.50.1000">
    <property type="entry name" value="HAD superfamily/HAD-like"/>
    <property type="match status" value="1"/>
</dbReference>
<protein>
    <recommendedName>
        <fullName evidence="5">Magnesium-transporting ATPase, P-type 1</fullName>
        <ecNumber evidence="4">7.2.2.14</ecNumber>
    </recommendedName>
    <alternativeName>
        <fullName evidence="16">Mg(2+) transport ATPase, P-type 1</fullName>
    </alternativeName>
</protein>
<dbReference type="NCBIfam" id="TIGR01524">
    <property type="entry name" value="ATPase-IIIB_Mg"/>
    <property type="match status" value="1"/>
</dbReference>
<dbReference type="InterPro" id="IPR008250">
    <property type="entry name" value="ATPase_P-typ_transduc_dom_A_sf"/>
</dbReference>
<keyword evidence="10" id="KW-0547">Nucleotide-binding</keyword>
<evidence type="ECO:0000256" key="6">
    <source>
        <dbReference type="ARBA" id="ARBA00022475"/>
    </source>
</evidence>
<reference evidence="20 21" key="1">
    <citation type="submission" date="2015-06" db="EMBL/GenBank/DDBJ databases">
        <title>Draft genome sequencing of a biphenyl-degrading bacterium, Janthinobacterium lividum MEG1.</title>
        <authorList>
            <person name="Shimodaira J."/>
            <person name="Hatta T."/>
        </authorList>
    </citation>
    <scope>NUCLEOTIDE SEQUENCE [LARGE SCALE GENOMIC DNA]</scope>
    <source>
        <strain evidence="20 21">MEG1</strain>
    </source>
</reference>
<feature type="transmembrane region" description="Helical" evidence="18">
    <location>
        <begin position="77"/>
        <end position="93"/>
    </location>
</feature>
<evidence type="ECO:0000256" key="2">
    <source>
        <dbReference type="ARBA" id="ARBA00004429"/>
    </source>
</evidence>
<evidence type="ECO:0000256" key="5">
    <source>
        <dbReference type="ARBA" id="ARBA00013555"/>
    </source>
</evidence>
<dbReference type="Pfam" id="PF00690">
    <property type="entry name" value="Cation_ATPase_N"/>
    <property type="match status" value="1"/>
</dbReference>
<evidence type="ECO:0000256" key="3">
    <source>
        <dbReference type="ARBA" id="ARBA00008746"/>
    </source>
</evidence>
<keyword evidence="8" id="KW-0597">Phosphoprotein</keyword>
<evidence type="ECO:0000256" key="4">
    <source>
        <dbReference type="ARBA" id="ARBA00012786"/>
    </source>
</evidence>
<evidence type="ECO:0000256" key="12">
    <source>
        <dbReference type="ARBA" id="ARBA00022842"/>
    </source>
</evidence>
<keyword evidence="9 18" id="KW-0812">Transmembrane</keyword>
<evidence type="ECO:0000256" key="18">
    <source>
        <dbReference type="SAM" id="Phobius"/>
    </source>
</evidence>
<comment type="caution">
    <text evidence="20">The sequence shown here is derived from an EMBL/GenBank/DDBJ whole genome shotgun (WGS) entry which is preliminary data.</text>
</comment>
<dbReference type="SUPFAM" id="SSF81665">
    <property type="entry name" value="Calcium ATPase, transmembrane domain M"/>
    <property type="match status" value="1"/>
</dbReference>
<dbReference type="InterPro" id="IPR023299">
    <property type="entry name" value="ATPase_P-typ_cyto_dom_N"/>
</dbReference>
<dbReference type="Gene3D" id="3.40.1110.10">
    <property type="entry name" value="Calcium-transporting ATPase, cytoplasmic domain N"/>
    <property type="match status" value="1"/>
</dbReference>
<dbReference type="CDD" id="cd02077">
    <property type="entry name" value="P-type_ATPase_Mg"/>
    <property type="match status" value="1"/>
</dbReference>
<keyword evidence="15 18" id="KW-0472">Membrane</keyword>
<dbReference type="GO" id="GO:0005524">
    <property type="term" value="F:ATP binding"/>
    <property type="evidence" value="ECO:0007669"/>
    <property type="project" value="UniProtKB-KW"/>
</dbReference>
<dbReference type="PROSITE" id="PS00154">
    <property type="entry name" value="ATPASE_E1_E2"/>
    <property type="match status" value="1"/>
</dbReference>
<feature type="transmembrane region" description="Helical" evidence="18">
    <location>
        <begin position="99"/>
        <end position="118"/>
    </location>
</feature>
<comment type="catalytic activity">
    <reaction evidence="17">
        <text>Mg(2+)(out) + ATP + H2O = Mg(2+)(in) + ADP + phosphate + H(+)</text>
        <dbReference type="Rhea" id="RHEA:10260"/>
        <dbReference type="ChEBI" id="CHEBI:15377"/>
        <dbReference type="ChEBI" id="CHEBI:15378"/>
        <dbReference type="ChEBI" id="CHEBI:18420"/>
        <dbReference type="ChEBI" id="CHEBI:30616"/>
        <dbReference type="ChEBI" id="CHEBI:43474"/>
        <dbReference type="ChEBI" id="CHEBI:456216"/>
        <dbReference type="EC" id="7.2.2.14"/>
    </reaction>
</comment>
<dbReference type="SUPFAM" id="SSF56784">
    <property type="entry name" value="HAD-like"/>
    <property type="match status" value="1"/>
</dbReference>
<dbReference type="InterPro" id="IPR001757">
    <property type="entry name" value="P_typ_ATPase"/>
</dbReference>
<accession>A0A1S1U6U0</accession>
<proteinExistence type="inferred from homology"/>
<name>A0A1S1U6U0_9BURK</name>
<sequence>MWRPVRRVSRRRQQTETAGLHALSRLSADASCAALASSASGLETGTAQLLLSQYGANVIAREERPGMPRLLWNGMRNPLNVLLVALAGASFSLGDARAASVIVVMVMLSIITAFIQEYRSTEAAARLRSMVRNSASVRRRAPDGSETVVDVPLDTLVPGDIVELAAGNMIPGDIRLLEAKDLFINQSALTGESMPIEKFAAPFAGTAASPFDLPNMCFMGENVVSGYARGLIVRTGRMTFFGALADQAVRSRPPTAFDVGVKRFTWLMLRCIAIMVPLVCVINGVTKHDWLEALMFAVAVGVGLTPEMLPMIVTVNLAKGALTMSRAKVIIKRLDAIQNLGAMDILCTDKTGTLTQDRIILKRHLDLHGDESEHVLRYAWLNSHFQSGLKNLLDVAVLEHVELHGQFGVDAGYAKIDEIPFDFSRRRLSVVVATPEGRHLLVCKGAVEEIMAVCRGYETDAEHGVLDGSHLERAKEQTRALNEDGFRVVAVAYKDVPEQKTAYGIADEADLTLVGYIAFLDPPKDSARAALQALAEKGVAVKILTGDNAVITGKVCREVGFDAGQIVLGGQIVDMPDEALAALAERCHVFAKLTPDQKERVVRLLRSRQHVVGFLGDGINDSAALRAADVGVSVDSAVDIARDAADVILLEKNLLVLQGAVLEGRRVFANIKKYIRMGASSNFGNMFSVLGASLFLPFLPLAPIQVLTNNLLYDVSQTMIPTDHVDEADIDMPRQWDIGGIVRFMLILGPISSIFDYATYAMLLFVFDAWHNPSLFQTGWFVESLLTQTLVIHIIRTAKVPFVQSRASAALLSMTLIVSLFGVMLPYTSLGRLLGFLPMPWTYWPMLALILCAYGSLAYWAKTYFVRRWGM</sequence>
<dbReference type="InterPro" id="IPR023214">
    <property type="entry name" value="HAD_sf"/>
</dbReference>
<dbReference type="Proteomes" id="UP000179840">
    <property type="component" value="Unassembled WGS sequence"/>
</dbReference>
<dbReference type="NCBIfam" id="TIGR01494">
    <property type="entry name" value="ATPase_P-type"/>
    <property type="match status" value="2"/>
</dbReference>
<keyword evidence="12" id="KW-0460">Magnesium</keyword>
<evidence type="ECO:0000259" key="19">
    <source>
        <dbReference type="SMART" id="SM00831"/>
    </source>
</evidence>
<keyword evidence="14 18" id="KW-1133">Transmembrane helix</keyword>
<comment type="subcellular location">
    <subcellularLocation>
        <location evidence="2">Cell inner membrane</location>
        <topology evidence="2">Multi-pass membrane protein</topology>
    </subcellularLocation>
</comment>
<dbReference type="GO" id="GO:0005886">
    <property type="term" value="C:plasma membrane"/>
    <property type="evidence" value="ECO:0007669"/>
    <property type="project" value="UniProtKB-SubCell"/>
</dbReference>
<dbReference type="InterPro" id="IPR059000">
    <property type="entry name" value="ATPase_P-type_domA"/>
</dbReference>
<dbReference type="InterPro" id="IPR044492">
    <property type="entry name" value="P_typ_ATPase_HD_dom"/>
</dbReference>
<dbReference type="GO" id="GO:0016887">
    <property type="term" value="F:ATP hydrolysis activity"/>
    <property type="evidence" value="ECO:0007669"/>
    <property type="project" value="InterPro"/>
</dbReference>
<dbReference type="RefSeq" id="WP_081344703.1">
    <property type="nucleotide sequence ID" value="NZ_LFKP01000008.1"/>
</dbReference>
<dbReference type="Pfam" id="PF13246">
    <property type="entry name" value="Cation_ATPase"/>
    <property type="match status" value="1"/>
</dbReference>
<feature type="domain" description="Cation-transporting P-type ATPase N-terminal" evidence="19">
    <location>
        <begin position="22"/>
        <end position="95"/>
    </location>
</feature>
<feature type="transmembrane region" description="Helical" evidence="18">
    <location>
        <begin position="267"/>
        <end position="287"/>
    </location>
</feature>
<dbReference type="SUPFAM" id="SSF81660">
    <property type="entry name" value="Metal cation-transporting ATPase, ATP-binding domain N"/>
    <property type="match status" value="1"/>
</dbReference>
<dbReference type="EC" id="7.2.2.14" evidence="4"/>
<evidence type="ECO:0000256" key="14">
    <source>
        <dbReference type="ARBA" id="ARBA00022989"/>
    </source>
</evidence>
<dbReference type="InterPro" id="IPR018303">
    <property type="entry name" value="ATPase_P-typ_P_site"/>
</dbReference>
<evidence type="ECO:0000256" key="10">
    <source>
        <dbReference type="ARBA" id="ARBA00022741"/>
    </source>
</evidence>
<keyword evidence="13" id="KW-1278">Translocase</keyword>
<dbReference type="SFLD" id="SFLDS00003">
    <property type="entry name" value="Haloacid_Dehalogenase"/>
    <property type="match status" value="1"/>
</dbReference>
<evidence type="ECO:0000256" key="8">
    <source>
        <dbReference type="ARBA" id="ARBA00022553"/>
    </source>
</evidence>
<dbReference type="SFLD" id="SFLDF00027">
    <property type="entry name" value="p-type_atpase"/>
    <property type="match status" value="1"/>
</dbReference>
<evidence type="ECO:0000256" key="1">
    <source>
        <dbReference type="ARBA" id="ARBA00003954"/>
    </source>
</evidence>
<dbReference type="NCBIfam" id="NF011702">
    <property type="entry name" value="PRK15122.1"/>
    <property type="match status" value="1"/>
</dbReference>
<feature type="transmembrane region" description="Helical" evidence="18">
    <location>
        <begin position="744"/>
        <end position="767"/>
    </location>
</feature>
<evidence type="ECO:0000256" key="15">
    <source>
        <dbReference type="ARBA" id="ARBA00023136"/>
    </source>
</evidence>